<accession>A0AAD7MAR4</accession>
<organism evidence="2 3">
    <name type="scientific">Mycena rosella</name>
    <name type="common">Pink bonnet</name>
    <name type="synonym">Agaricus rosellus</name>
    <dbReference type="NCBI Taxonomy" id="1033263"/>
    <lineage>
        <taxon>Eukaryota</taxon>
        <taxon>Fungi</taxon>
        <taxon>Dikarya</taxon>
        <taxon>Basidiomycota</taxon>
        <taxon>Agaricomycotina</taxon>
        <taxon>Agaricomycetes</taxon>
        <taxon>Agaricomycetidae</taxon>
        <taxon>Agaricales</taxon>
        <taxon>Marasmiineae</taxon>
        <taxon>Mycenaceae</taxon>
        <taxon>Mycena</taxon>
    </lineage>
</organism>
<dbReference type="Proteomes" id="UP001221757">
    <property type="component" value="Unassembled WGS sequence"/>
</dbReference>
<gene>
    <name evidence="2" type="ORF">B0H17DRAFT_1124496</name>
</gene>
<reference evidence="2" key="1">
    <citation type="submission" date="2023-03" db="EMBL/GenBank/DDBJ databases">
        <title>Massive genome expansion in bonnet fungi (Mycena s.s.) driven by repeated elements and novel gene families across ecological guilds.</title>
        <authorList>
            <consortium name="Lawrence Berkeley National Laboratory"/>
            <person name="Harder C.B."/>
            <person name="Miyauchi S."/>
            <person name="Viragh M."/>
            <person name="Kuo A."/>
            <person name="Thoen E."/>
            <person name="Andreopoulos B."/>
            <person name="Lu D."/>
            <person name="Skrede I."/>
            <person name="Drula E."/>
            <person name="Henrissat B."/>
            <person name="Morin E."/>
            <person name="Kohler A."/>
            <person name="Barry K."/>
            <person name="LaButti K."/>
            <person name="Morin E."/>
            <person name="Salamov A."/>
            <person name="Lipzen A."/>
            <person name="Mereny Z."/>
            <person name="Hegedus B."/>
            <person name="Baldrian P."/>
            <person name="Stursova M."/>
            <person name="Weitz H."/>
            <person name="Taylor A."/>
            <person name="Grigoriev I.V."/>
            <person name="Nagy L.G."/>
            <person name="Martin F."/>
            <person name="Kauserud H."/>
        </authorList>
    </citation>
    <scope>NUCLEOTIDE SEQUENCE</scope>
    <source>
        <strain evidence="2">CBHHK067</strain>
    </source>
</reference>
<feature type="compositionally biased region" description="Basic and acidic residues" evidence="1">
    <location>
        <begin position="1"/>
        <end position="13"/>
    </location>
</feature>
<feature type="region of interest" description="Disordered" evidence="1">
    <location>
        <begin position="1"/>
        <end position="31"/>
    </location>
</feature>
<dbReference type="AlphaFoldDB" id="A0AAD7MAR4"/>
<evidence type="ECO:0000313" key="2">
    <source>
        <dbReference type="EMBL" id="KAJ7708664.1"/>
    </source>
</evidence>
<proteinExistence type="predicted"/>
<keyword evidence="3" id="KW-1185">Reference proteome</keyword>
<comment type="caution">
    <text evidence="2">The sequence shown here is derived from an EMBL/GenBank/DDBJ whole genome shotgun (WGS) entry which is preliminary data.</text>
</comment>
<name>A0AAD7MAR4_MYCRO</name>
<dbReference type="EMBL" id="JARKIE010000003">
    <property type="protein sequence ID" value="KAJ7708664.1"/>
    <property type="molecule type" value="Genomic_DNA"/>
</dbReference>
<evidence type="ECO:0000313" key="3">
    <source>
        <dbReference type="Proteomes" id="UP001221757"/>
    </source>
</evidence>
<evidence type="ECO:0000256" key="1">
    <source>
        <dbReference type="SAM" id="MobiDB-lite"/>
    </source>
</evidence>
<protein>
    <submittedName>
        <fullName evidence="2">Uncharacterized protein</fullName>
    </submittedName>
</protein>
<sequence length="242" mass="26692">MLKDGGAKLDILLRRGRTPTEPQAASQAASRAARLPSAGVVEELLPLELEAGMEAECVNDTTTTGAVEADVVDGMNDGIRTRPGKQGKRCRERPGWSGRLQYNMMETSLSMRNVLGIEAVYSCLVRAARREFWHRGAVFHYGIRARSITTSYRKKKRGRTRTTHGDMIAQRKERGRVRWCVNRTATPGFKCMVDGFGVKVSLLRGRILATPPQADGTGKNSRTGNIGNNVTANRTMRFVGAR</sequence>